<comment type="caution">
    <text evidence="2">The sequence shown here is derived from an EMBL/GenBank/DDBJ whole genome shotgun (WGS) entry which is preliminary data.</text>
</comment>
<dbReference type="PRINTS" id="PR00154">
    <property type="entry name" value="AMPBINDING"/>
</dbReference>
<proteinExistence type="predicted"/>
<feature type="non-terminal residue" evidence="2">
    <location>
        <position position="106"/>
    </location>
</feature>
<accession>A0ABT5G9Z3</accession>
<dbReference type="Gene3D" id="3.40.50.12780">
    <property type="entry name" value="N-terminal domain of ligase-like"/>
    <property type="match status" value="1"/>
</dbReference>
<dbReference type="InterPro" id="IPR000873">
    <property type="entry name" value="AMP-dep_synth/lig_dom"/>
</dbReference>
<dbReference type="RefSeq" id="WP_272179345.1">
    <property type="nucleotide sequence ID" value="NZ_JAQOSK010000072.1"/>
</dbReference>
<feature type="domain" description="AMP-dependent synthetase/ligase" evidence="1">
    <location>
        <begin position="2"/>
        <end position="96"/>
    </location>
</feature>
<protein>
    <submittedName>
        <fullName evidence="2">AMP-binding protein</fullName>
    </submittedName>
</protein>
<gene>
    <name evidence="2" type="ORF">PO587_44725</name>
</gene>
<dbReference type="Pfam" id="PF00501">
    <property type="entry name" value="AMP-binding"/>
    <property type="match status" value="1"/>
</dbReference>
<dbReference type="PANTHER" id="PTHR45527:SF1">
    <property type="entry name" value="FATTY ACID SYNTHASE"/>
    <property type="match status" value="1"/>
</dbReference>
<evidence type="ECO:0000313" key="3">
    <source>
        <dbReference type="Proteomes" id="UP001221328"/>
    </source>
</evidence>
<sequence length="106" mass="10782">LPIDPRYPGGRLSAVLSQATPALLLTDAATAPTLPGHDVPVVLLDELDLDGADPSPVAVDLHPDNLAYVMYTSGSTGVPKGVAITHHGVVNGVLRLASVVGVGRDS</sequence>
<dbReference type="EMBL" id="JAQOSK010000072">
    <property type="protein sequence ID" value="MDC2961540.1"/>
    <property type="molecule type" value="Genomic_DNA"/>
</dbReference>
<dbReference type="PANTHER" id="PTHR45527">
    <property type="entry name" value="NONRIBOSOMAL PEPTIDE SYNTHETASE"/>
    <property type="match status" value="1"/>
</dbReference>
<dbReference type="InterPro" id="IPR020459">
    <property type="entry name" value="AMP-binding"/>
</dbReference>
<organism evidence="2 3">
    <name type="scientific">Streptomyces gilvifuscus</name>
    <dbReference type="NCBI Taxonomy" id="1550617"/>
    <lineage>
        <taxon>Bacteria</taxon>
        <taxon>Bacillati</taxon>
        <taxon>Actinomycetota</taxon>
        <taxon>Actinomycetes</taxon>
        <taxon>Kitasatosporales</taxon>
        <taxon>Streptomycetaceae</taxon>
        <taxon>Streptomyces</taxon>
    </lineage>
</organism>
<feature type="non-terminal residue" evidence="2">
    <location>
        <position position="1"/>
    </location>
</feature>
<evidence type="ECO:0000259" key="1">
    <source>
        <dbReference type="Pfam" id="PF00501"/>
    </source>
</evidence>
<dbReference type="SUPFAM" id="SSF56801">
    <property type="entry name" value="Acetyl-CoA synthetase-like"/>
    <property type="match status" value="1"/>
</dbReference>
<name>A0ABT5G9Z3_9ACTN</name>
<keyword evidence="3" id="KW-1185">Reference proteome</keyword>
<dbReference type="Proteomes" id="UP001221328">
    <property type="component" value="Unassembled WGS sequence"/>
</dbReference>
<evidence type="ECO:0000313" key="2">
    <source>
        <dbReference type="EMBL" id="MDC2961540.1"/>
    </source>
</evidence>
<dbReference type="InterPro" id="IPR020845">
    <property type="entry name" value="AMP-binding_CS"/>
</dbReference>
<dbReference type="InterPro" id="IPR042099">
    <property type="entry name" value="ANL_N_sf"/>
</dbReference>
<reference evidence="2 3" key="1">
    <citation type="journal article" date="2015" name="Int. J. Syst. Evol. Microbiol.">
        <title>Streptomyces gilvifuscus sp. nov., an actinomycete that produces antibacterial compounds isolated from soil.</title>
        <authorList>
            <person name="Nguyen T.M."/>
            <person name="Kim J."/>
        </authorList>
    </citation>
    <scope>NUCLEOTIDE SEQUENCE [LARGE SCALE GENOMIC DNA]</scope>
    <source>
        <strain evidence="2 3">T113</strain>
    </source>
</reference>
<dbReference type="PROSITE" id="PS00455">
    <property type="entry name" value="AMP_BINDING"/>
    <property type="match status" value="1"/>
</dbReference>